<feature type="binding site" evidence="1">
    <location>
        <position position="430"/>
    </location>
    <ligand>
        <name>Zn(2+)</name>
        <dbReference type="ChEBI" id="CHEBI:29105"/>
        <note>catalytic</note>
    </ligand>
</feature>
<feature type="chain" id="PRO_5041940887" description="Peptidase M12B domain-containing protein" evidence="3">
    <location>
        <begin position="17"/>
        <end position="523"/>
    </location>
</feature>
<dbReference type="InterPro" id="IPR001590">
    <property type="entry name" value="Peptidase_M12B"/>
</dbReference>
<dbReference type="Pfam" id="PF13688">
    <property type="entry name" value="Reprolysin_5"/>
    <property type="match status" value="1"/>
</dbReference>
<dbReference type="PANTHER" id="PTHR45702:SF2">
    <property type="entry name" value="KUZBANIAN, ISOFORM A"/>
    <property type="match status" value="1"/>
</dbReference>
<reference evidence="5" key="1">
    <citation type="submission" date="2020-05" db="EMBL/GenBank/DDBJ databases">
        <title>Phylogenomic resolution of chytrid fungi.</title>
        <authorList>
            <person name="Stajich J.E."/>
            <person name="Amses K."/>
            <person name="Simmons R."/>
            <person name="Seto K."/>
            <person name="Myers J."/>
            <person name="Bonds A."/>
            <person name="Quandt C.A."/>
            <person name="Barry K."/>
            <person name="Liu P."/>
            <person name="Grigoriev I."/>
            <person name="Longcore J.E."/>
            <person name="James T.Y."/>
        </authorList>
    </citation>
    <scope>NUCLEOTIDE SEQUENCE</scope>
    <source>
        <strain evidence="5">JEL0476</strain>
    </source>
</reference>
<feature type="binding site" evidence="1">
    <location>
        <position position="436"/>
    </location>
    <ligand>
        <name>Zn(2+)</name>
        <dbReference type="ChEBI" id="CHEBI:29105"/>
        <note>catalytic</note>
    </ligand>
</feature>
<name>A0AAD5TYZ6_9FUNG</name>
<evidence type="ECO:0000256" key="3">
    <source>
        <dbReference type="SAM" id="SignalP"/>
    </source>
</evidence>
<dbReference type="InterPro" id="IPR051489">
    <property type="entry name" value="ADAM_Metalloproteinase"/>
</dbReference>
<keyword evidence="1" id="KW-0479">Metal-binding</keyword>
<keyword evidence="1" id="KW-0862">Zinc</keyword>
<dbReference type="GO" id="GO:0005886">
    <property type="term" value="C:plasma membrane"/>
    <property type="evidence" value="ECO:0007669"/>
    <property type="project" value="TreeGrafter"/>
</dbReference>
<feature type="domain" description="Peptidase M12B" evidence="4">
    <location>
        <begin position="282"/>
        <end position="480"/>
    </location>
</feature>
<comment type="caution">
    <text evidence="5">The sequence shown here is derived from an EMBL/GenBank/DDBJ whole genome shotgun (WGS) entry which is preliminary data.</text>
</comment>
<dbReference type="AlphaFoldDB" id="A0AAD5TYZ6"/>
<evidence type="ECO:0000256" key="1">
    <source>
        <dbReference type="PROSITE-ProRule" id="PRU00276"/>
    </source>
</evidence>
<dbReference type="GO" id="GO:0046872">
    <property type="term" value="F:metal ion binding"/>
    <property type="evidence" value="ECO:0007669"/>
    <property type="project" value="UniProtKB-KW"/>
</dbReference>
<evidence type="ECO:0000256" key="2">
    <source>
        <dbReference type="SAM" id="MobiDB-lite"/>
    </source>
</evidence>
<accession>A0AAD5TYZ6</accession>
<dbReference type="EMBL" id="JADGJW010000451">
    <property type="protein sequence ID" value="KAJ3216955.1"/>
    <property type="molecule type" value="Genomic_DNA"/>
</dbReference>
<dbReference type="GO" id="GO:0006509">
    <property type="term" value="P:membrane protein ectodomain proteolysis"/>
    <property type="evidence" value="ECO:0007669"/>
    <property type="project" value="TreeGrafter"/>
</dbReference>
<organism evidence="5 6">
    <name type="scientific">Clydaea vesicula</name>
    <dbReference type="NCBI Taxonomy" id="447962"/>
    <lineage>
        <taxon>Eukaryota</taxon>
        <taxon>Fungi</taxon>
        <taxon>Fungi incertae sedis</taxon>
        <taxon>Chytridiomycota</taxon>
        <taxon>Chytridiomycota incertae sedis</taxon>
        <taxon>Chytridiomycetes</taxon>
        <taxon>Lobulomycetales</taxon>
        <taxon>Lobulomycetaceae</taxon>
        <taxon>Clydaea</taxon>
    </lineage>
</organism>
<evidence type="ECO:0000313" key="6">
    <source>
        <dbReference type="Proteomes" id="UP001211065"/>
    </source>
</evidence>
<dbReference type="GO" id="GO:0004222">
    <property type="term" value="F:metalloendopeptidase activity"/>
    <property type="evidence" value="ECO:0007669"/>
    <property type="project" value="InterPro"/>
</dbReference>
<proteinExistence type="predicted"/>
<feature type="active site" evidence="1">
    <location>
        <position position="427"/>
    </location>
</feature>
<dbReference type="PANTHER" id="PTHR45702">
    <property type="entry name" value="ADAM10/ADAM17 METALLOPEPTIDASE FAMILY MEMBER"/>
    <property type="match status" value="1"/>
</dbReference>
<feature type="compositionally biased region" description="Acidic residues" evidence="2">
    <location>
        <begin position="215"/>
        <end position="241"/>
    </location>
</feature>
<feature type="signal peptide" evidence="3">
    <location>
        <begin position="1"/>
        <end position="16"/>
    </location>
</feature>
<evidence type="ECO:0000259" key="4">
    <source>
        <dbReference type="PROSITE" id="PS50215"/>
    </source>
</evidence>
<dbReference type="Gene3D" id="3.40.390.10">
    <property type="entry name" value="Collagenase (Catalytic Domain)"/>
    <property type="match status" value="1"/>
</dbReference>
<dbReference type="SUPFAM" id="SSF55486">
    <property type="entry name" value="Metalloproteases ('zincins'), catalytic domain"/>
    <property type="match status" value="1"/>
</dbReference>
<feature type="binding site" evidence="1">
    <location>
        <position position="426"/>
    </location>
    <ligand>
        <name>Zn(2+)</name>
        <dbReference type="ChEBI" id="CHEBI:29105"/>
        <note>catalytic</note>
    </ligand>
</feature>
<keyword evidence="6" id="KW-1185">Reference proteome</keyword>
<feature type="compositionally biased region" description="Acidic residues" evidence="2">
    <location>
        <begin position="249"/>
        <end position="269"/>
    </location>
</feature>
<dbReference type="PROSITE" id="PS50215">
    <property type="entry name" value="ADAM_MEPRO"/>
    <property type="match status" value="1"/>
</dbReference>
<comment type="caution">
    <text evidence="1">Lacks conserved residue(s) required for the propagation of feature annotation.</text>
</comment>
<dbReference type="InterPro" id="IPR024079">
    <property type="entry name" value="MetalloPept_cat_dom_sf"/>
</dbReference>
<evidence type="ECO:0000313" key="5">
    <source>
        <dbReference type="EMBL" id="KAJ3216955.1"/>
    </source>
</evidence>
<feature type="region of interest" description="Disordered" evidence="2">
    <location>
        <begin position="197"/>
        <end position="282"/>
    </location>
</feature>
<keyword evidence="3" id="KW-0732">Signal</keyword>
<sequence length="523" mass="58580">MFQILLVLVTLTLINSKLVTNTFLNHFDIVNSHLNKRSLDSDFKLNLHYRQVPLEITLQPKKNLLSKRLQDELLTSNLEYSYEEKFFSGSIKNVPNSYVSLTKIGSNFQGILNFGDLNFGPLFLETSEKFEDLKDSDTTIVYSINDINDNQFKRRIKMRFEKRQDSPLFNGAELSLEQLYEVVSGVVKEALVSPITSNPEEPLADFGSEPTAEVPVEEPTEEQPDEQQPEEPIEIPIEEPVETPVEPEQPIEEPEQPIEEPEQPIEEPEQPVQPEEVPRQGPSCKAAVIADFSFFQNHKDEPEGIETFILSLMNEVSGFYENQLGIPFSVDFIFASKNQNENSELNNLPTDPESVVPAVNRAAEELNGLDTKDFCVVAVLTSTEFQNSAVGVSFVGTVCSPNKNTAVITDTSGTMPRAQLLSVLMHEIGHLFGANHDENQCVPQNKDERFVMFPVIQPDSVNTFRFSPCSVEEIQNNLNSIDTCFNNEKASGGGNGNNRIAAGFGDETLLSEEVFAPIFDYLE</sequence>
<gene>
    <name evidence="5" type="ORF">HK099_005669</name>
</gene>
<protein>
    <recommendedName>
        <fullName evidence="4">Peptidase M12B domain-containing protein</fullName>
    </recommendedName>
</protein>
<dbReference type="Proteomes" id="UP001211065">
    <property type="component" value="Unassembled WGS sequence"/>
</dbReference>